<dbReference type="SUPFAM" id="SSF57850">
    <property type="entry name" value="RING/U-box"/>
    <property type="match status" value="1"/>
</dbReference>
<dbReference type="Gene3D" id="3.30.40.10">
    <property type="entry name" value="Zinc/RING finger domain, C3HC4 (zinc finger)"/>
    <property type="match status" value="1"/>
</dbReference>
<dbReference type="Pfam" id="PF13639">
    <property type="entry name" value="zf-RING_2"/>
    <property type="match status" value="1"/>
</dbReference>
<keyword evidence="1" id="KW-0862">Zinc</keyword>
<protein>
    <recommendedName>
        <fullName evidence="3">RING-type domain-containing protein</fullName>
    </recommendedName>
</protein>
<accession>A0A250X6Q5</accession>
<evidence type="ECO:0000256" key="2">
    <source>
        <dbReference type="SAM" id="MobiDB-lite"/>
    </source>
</evidence>
<organism evidence="4 5">
    <name type="scientific">Chlamydomonas eustigma</name>
    <dbReference type="NCBI Taxonomy" id="1157962"/>
    <lineage>
        <taxon>Eukaryota</taxon>
        <taxon>Viridiplantae</taxon>
        <taxon>Chlorophyta</taxon>
        <taxon>core chlorophytes</taxon>
        <taxon>Chlorophyceae</taxon>
        <taxon>CS clade</taxon>
        <taxon>Chlamydomonadales</taxon>
        <taxon>Chlamydomonadaceae</taxon>
        <taxon>Chlamydomonas</taxon>
    </lineage>
</organism>
<feature type="compositionally biased region" description="Basic and acidic residues" evidence="2">
    <location>
        <begin position="94"/>
        <end position="105"/>
    </location>
</feature>
<keyword evidence="1" id="KW-0863">Zinc-finger</keyword>
<evidence type="ECO:0000259" key="3">
    <source>
        <dbReference type="PROSITE" id="PS50089"/>
    </source>
</evidence>
<evidence type="ECO:0000313" key="5">
    <source>
        <dbReference type="Proteomes" id="UP000232323"/>
    </source>
</evidence>
<dbReference type="OrthoDB" id="8062037at2759"/>
<sequence length="631" mass="66895">MRSAIILSECNEVAMIFKNEGPNCRVGLFPIVHYFLFLIFASDMDQLSTSAIVLGAIGGSLICVMLYFCIRISCLFCARPGSTTRSRHSFSQHRHLEGLHQQRRESRQRRRRRRRTAPEPLGGVAKEIIDTFPVRVYEPDFSSGHSGTSPMDLTTRSKMMQAVIDVLSTPPKQREVMSSAAGSTDTSIPMDPSTGLPILTQQRSSNLSTLLREHSSLGLPALPEHSVSDLPILPQIQTHVGGDLRSSGSTATWATQSGRFIMASSTAVMTSNNNSNPSTPISGSAHPRRSAAIPTVTGGSPSVRMADFARSLTHRATELVFRPVSSAYEPEEGDIEAPEEDYLECPDTPVADRSLAAAQEAGCAVGLLGGSIQQRMSCHFSNRLRQSGQKGSLDGNAASPGQGSGLAATTGQGSGLAAATATPLEDVPQAEDAECMRVPGGGSGAHSLQTVVLDSRPAPDQAAGKQEEDDSASTGSLEEEPTCPVCLCDFVSGDLLRILPCKHEFHCPCIDSWMEHHRTCPLCRLVLWEPPAEVVPAPPMPTITAPTPSAPMNNREAGGISAGRHRSTNTAGTVPPIRMGPPAPAAGGLGALLQPPGRGHRANPTQTSNAIGPPSQASNAAGHTSRLQRRS</sequence>
<dbReference type="PANTHER" id="PTHR45676">
    <property type="entry name" value="RING-H2 FINGER PROTEIN ATL51-RELATED"/>
    <property type="match status" value="1"/>
</dbReference>
<dbReference type="GO" id="GO:0008270">
    <property type="term" value="F:zinc ion binding"/>
    <property type="evidence" value="ECO:0007669"/>
    <property type="project" value="UniProtKB-KW"/>
</dbReference>
<name>A0A250X6Q5_9CHLO</name>
<feature type="compositionally biased region" description="Basic residues" evidence="2">
    <location>
        <begin position="106"/>
        <end position="115"/>
    </location>
</feature>
<gene>
    <name evidence="4" type="ORF">CEUSTIGMA_g6198.t1</name>
</gene>
<dbReference type="STRING" id="1157962.A0A250X6Q5"/>
<dbReference type="InterPro" id="IPR001841">
    <property type="entry name" value="Znf_RING"/>
</dbReference>
<dbReference type="CDD" id="cd16472">
    <property type="entry name" value="RING-H2_RNF38-like"/>
    <property type="match status" value="1"/>
</dbReference>
<feature type="region of interest" description="Disordered" evidence="2">
    <location>
        <begin position="580"/>
        <end position="631"/>
    </location>
</feature>
<dbReference type="InterPro" id="IPR013083">
    <property type="entry name" value="Znf_RING/FYVE/PHD"/>
</dbReference>
<reference evidence="4 5" key="1">
    <citation type="submission" date="2017-08" db="EMBL/GenBank/DDBJ databases">
        <title>Acidophilic green algal genome provides insights into adaptation to an acidic environment.</title>
        <authorList>
            <person name="Hirooka S."/>
            <person name="Hirose Y."/>
            <person name="Kanesaki Y."/>
            <person name="Higuchi S."/>
            <person name="Fujiwara T."/>
            <person name="Onuma R."/>
            <person name="Era A."/>
            <person name="Ohbayashi R."/>
            <person name="Uzuka A."/>
            <person name="Nozaki H."/>
            <person name="Yoshikawa H."/>
            <person name="Miyagishima S.Y."/>
        </authorList>
    </citation>
    <scope>NUCLEOTIDE SEQUENCE [LARGE SCALE GENOMIC DNA]</scope>
    <source>
        <strain evidence="4 5">NIES-2499</strain>
    </source>
</reference>
<feature type="region of interest" description="Disordered" evidence="2">
    <location>
        <begin position="457"/>
        <end position="480"/>
    </location>
</feature>
<evidence type="ECO:0000256" key="1">
    <source>
        <dbReference type="PROSITE-ProRule" id="PRU00175"/>
    </source>
</evidence>
<dbReference type="AlphaFoldDB" id="A0A250X6Q5"/>
<evidence type="ECO:0000313" key="4">
    <source>
        <dbReference type="EMBL" id="GAX78761.1"/>
    </source>
</evidence>
<feature type="region of interest" description="Disordered" evidence="2">
    <location>
        <begin position="83"/>
        <end position="122"/>
    </location>
</feature>
<dbReference type="Proteomes" id="UP000232323">
    <property type="component" value="Unassembled WGS sequence"/>
</dbReference>
<feature type="domain" description="RING-type" evidence="3">
    <location>
        <begin position="483"/>
        <end position="524"/>
    </location>
</feature>
<dbReference type="SMART" id="SM00184">
    <property type="entry name" value="RING"/>
    <property type="match status" value="1"/>
</dbReference>
<feature type="region of interest" description="Disordered" evidence="2">
    <location>
        <begin position="271"/>
        <end position="299"/>
    </location>
</feature>
<comment type="caution">
    <text evidence="4">The sequence shown here is derived from an EMBL/GenBank/DDBJ whole genome shotgun (WGS) entry which is preliminary data.</text>
</comment>
<keyword evidence="1" id="KW-0479">Metal-binding</keyword>
<keyword evidence="5" id="KW-1185">Reference proteome</keyword>
<dbReference type="EMBL" id="BEGY01000035">
    <property type="protein sequence ID" value="GAX78761.1"/>
    <property type="molecule type" value="Genomic_DNA"/>
</dbReference>
<proteinExistence type="predicted"/>
<feature type="region of interest" description="Disordered" evidence="2">
    <location>
        <begin position="385"/>
        <end position="420"/>
    </location>
</feature>
<dbReference type="PROSITE" id="PS50089">
    <property type="entry name" value="ZF_RING_2"/>
    <property type="match status" value="1"/>
</dbReference>
<feature type="compositionally biased region" description="Low complexity" evidence="2">
    <location>
        <begin position="271"/>
        <end position="282"/>
    </location>
</feature>
<feature type="compositionally biased region" description="Acidic residues" evidence="2">
    <location>
        <begin position="467"/>
        <end position="480"/>
    </location>
</feature>
<feature type="compositionally biased region" description="Polar residues" evidence="2">
    <location>
        <begin position="603"/>
        <end position="622"/>
    </location>
</feature>